<accession>A0A0H5QQ74</accession>
<sequence length="187" mass="21105">MMKRLFLITNGISHDHFYPKYIVSETRSCSRHVPDIIFELERAPSFLHDARLSGSSAGVYSLLPRLLSRSDSGDPLSQHRFCKIFGTFVTPKRLANFVDAWYEEFSTGLKTNRDDLQFDGQADVVYEPEICSPRTHWHLNFQNSVTMEVSVEVSKTAVSLLSCMASQGCAIDDLLDEIRGDVITPPT</sequence>
<dbReference type="EMBL" id="HACM01003154">
    <property type="protein sequence ID" value="CRZ03596.1"/>
    <property type="molecule type" value="Transcribed_RNA"/>
</dbReference>
<reference evidence="1" key="1">
    <citation type="submission" date="2015-04" db="EMBL/GenBank/DDBJ databases">
        <title>The genome sequence of the plant pathogenic Rhizarian Plasmodiophora brassicae reveals insights in its biotrophic life cycle and the origin of chitin synthesis.</title>
        <authorList>
            <person name="Schwelm A."/>
            <person name="Fogelqvist J."/>
            <person name="Knaust A."/>
            <person name="Julke S."/>
            <person name="Lilja T."/>
            <person name="Dhandapani V."/>
            <person name="Bonilla-Rosso G."/>
            <person name="Karlsson M."/>
            <person name="Shevchenko A."/>
            <person name="Choi S.R."/>
            <person name="Kim H.G."/>
            <person name="Park J.Y."/>
            <person name="Lim Y.P."/>
            <person name="Ludwig-Muller J."/>
            <person name="Dixelius C."/>
        </authorList>
    </citation>
    <scope>NUCLEOTIDE SEQUENCE</scope>
    <source>
        <tissue evidence="1">Potato root galls</tissue>
    </source>
</reference>
<evidence type="ECO:0000313" key="1">
    <source>
        <dbReference type="EMBL" id="CRZ03596.1"/>
    </source>
</evidence>
<protein>
    <submittedName>
        <fullName evidence="1">Uncharacterized protein</fullName>
    </submittedName>
</protein>
<proteinExistence type="predicted"/>
<feature type="non-terminal residue" evidence="1">
    <location>
        <position position="187"/>
    </location>
</feature>
<dbReference type="AlphaFoldDB" id="A0A0H5QQ74"/>
<organism evidence="1">
    <name type="scientific">Spongospora subterranea</name>
    <dbReference type="NCBI Taxonomy" id="70186"/>
    <lineage>
        <taxon>Eukaryota</taxon>
        <taxon>Sar</taxon>
        <taxon>Rhizaria</taxon>
        <taxon>Endomyxa</taxon>
        <taxon>Phytomyxea</taxon>
        <taxon>Plasmodiophorida</taxon>
        <taxon>Plasmodiophoridae</taxon>
        <taxon>Spongospora</taxon>
    </lineage>
</organism>
<name>A0A0H5QQ74_9EUKA</name>